<sequence length="166" mass="17576">MNSPVRVVTATALLLAVFTPGVAAAEPVTDSPVVEPAPPTEVLHNVTYRTRVDGVSRGATVTWTAQDNRIQTENPTMVPGRIFETQTVLPASGTANVRLSIQWPYSANLHCEILIDDQLVAQADDFVAPRVLPQRDDPDFGSLTCEAPVGGVPAPPVEPPPPAPPA</sequence>
<keyword evidence="4" id="KW-1185">Reference proteome</keyword>
<keyword evidence="2" id="KW-0732">Signal</keyword>
<evidence type="ECO:0000313" key="4">
    <source>
        <dbReference type="Proteomes" id="UP000254978"/>
    </source>
</evidence>
<proteinExistence type="predicted"/>
<feature type="chain" id="PRO_5038902961" description="Mycobacterium membrane protein" evidence="2">
    <location>
        <begin position="26"/>
        <end position="166"/>
    </location>
</feature>
<feature type="region of interest" description="Disordered" evidence="1">
    <location>
        <begin position="132"/>
        <end position="166"/>
    </location>
</feature>
<dbReference type="EMBL" id="UGQT01000001">
    <property type="protein sequence ID" value="STZ62166.1"/>
    <property type="molecule type" value="Genomic_DNA"/>
</dbReference>
<evidence type="ECO:0008006" key="5">
    <source>
        <dbReference type="Google" id="ProtNLM"/>
    </source>
</evidence>
<name>A0A378TRA1_9MYCO</name>
<reference evidence="3 4" key="1">
    <citation type="submission" date="2018-06" db="EMBL/GenBank/DDBJ databases">
        <authorList>
            <consortium name="Pathogen Informatics"/>
            <person name="Doyle S."/>
        </authorList>
    </citation>
    <scope>NUCLEOTIDE SEQUENCE [LARGE SCALE GENOMIC DNA]</scope>
    <source>
        <strain evidence="3 4">NCTC10821</strain>
    </source>
</reference>
<feature type="compositionally biased region" description="Pro residues" evidence="1">
    <location>
        <begin position="153"/>
        <end position="166"/>
    </location>
</feature>
<organism evidence="3 4">
    <name type="scientific">Mycolicibacterium tokaiense</name>
    <dbReference type="NCBI Taxonomy" id="39695"/>
    <lineage>
        <taxon>Bacteria</taxon>
        <taxon>Bacillati</taxon>
        <taxon>Actinomycetota</taxon>
        <taxon>Actinomycetes</taxon>
        <taxon>Mycobacteriales</taxon>
        <taxon>Mycobacteriaceae</taxon>
        <taxon>Mycolicibacterium</taxon>
    </lineage>
</organism>
<dbReference type="AlphaFoldDB" id="A0A378TRA1"/>
<dbReference type="Proteomes" id="UP000254978">
    <property type="component" value="Unassembled WGS sequence"/>
</dbReference>
<dbReference type="RefSeq" id="WP_115280926.1">
    <property type="nucleotide sequence ID" value="NZ_AP022600.1"/>
</dbReference>
<evidence type="ECO:0000313" key="3">
    <source>
        <dbReference type="EMBL" id="STZ62166.1"/>
    </source>
</evidence>
<protein>
    <recommendedName>
        <fullName evidence="5">Mycobacterium membrane protein</fullName>
    </recommendedName>
</protein>
<accession>A0A378TRA1</accession>
<evidence type="ECO:0000256" key="2">
    <source>
        <dbReference type="SAM" id="SignalP"/>
    </source>
</evidence>
<feature type="signal peptide" evidence="2">
    <location>
        <begin position="1"/>
        <end position="25"/>
    </location>
</feature>
<gene>
    <name evidence="3" type="ORF">NCTC10821_05730</name>
</gene>
<dbReference type="OrthoDB" id="4762021at2"/>
<evidence type="ECO:0000256" key="1">
    <source>
        <dbReference type="SAM" id="MobiDB-lite"/>
    </source>
</evidence>